<dbReference type="GO" id="GO:0071949">
    <property type="term" value="F:FAD binding"/>
    <property type="evidence" value="ECO:0007669"/>
    <property type="project" value="InterPro"/>
</dbReference>
<dbReference type="Gene3D" id="3.50.50.60">
    <property type="entry name" value="FAD/NAD(P)-binding domain"/>
    <property type="match status" value="1"/>
</dbReference>
<dbReference type="InParanoid" id="A0A059AKS6"/>
<dbReference type="Gramene" id="KCW54301">
    <property type="protein sequence ID" value="KCW54301"/>
    <property type="gene ID" value="EUGRSUZ_I00263"/>
</dbReference>
<accession>A0A059AKS6</accession>
<evidence type="ECO:0000256" key="1">
    <source>
        <dbReference type="ARBA" id="ARBA00023002"/>
    </source>
</evidence>
<dbReference type="PANTHER" id="PTHR45934:SF1">
    <property type="entry name" value="OS04G0423100 PROTEIN"/>
    <property type="match status" value="1"/>
</dbReference>
<dbReference type="InterPro" id="IPR036188">
    <property type="entry name" value="FAD/NAD-bd_sf"/>
</dbReference>
<keyword evidence="2" id="KW-0503">Monooxygenase</keyword>
<dbReference type="Pfam" id="PF01494">
    <property type="entry name" value="FAD_binding_3"/>
    <property type="match status" value="1"/>
</dbReference>
<evidence type="ECO:0000256" key="3">
    <source>
        <dbReference type="ARBA" id="ARBA00024018"/>
    </source>
</evidence>
<protein>
    <recommendedName>
        <fullName evidence="4">FAD-binding domain-containing protein</fullName>
    </recommendedName>
</protein>
<gene>
    <name evidence="5" type="ORF">EUGRSUZ_I00263</name>
</gene>
<name>A0A059AKS6_EUCGR</name>
<dbReference type="PRINTS" id="PR00420">
    <property type="entry name" value="RNGMNOXGNASE"/>
</dbReference>
<dbReference type="OMA" id="FACIGDA"/>
<dbReference type="eggNOG" id="KOG2614">
    <property type="taxonomic scope" value="Eukaryota"/>
</dbReference>
<reference evidence="5" key="1">
    <citation type="submission" date="2013-07" db="EMBL/GenBank/DDBJ databases">
        <title>The genome of Eucalyptus grandis.</title>
        <authorList>
            <person name="Schmutz J."/>
            <person name="Hayes R."/>
            <person name="Myburg A."/>
            <person name="Tuskan G."/>
            <person name="Grattapaglia D."/>
            <person name="Rokhsar D.S."/>
        </authorList>
    </citation>
    <scope>NUCLEOTIDE SEQUENCE</scope>
    <source>
        <tissue evidence="5">Leaf extractions</tissue>
    </source>
</reference>
<sequence>MNTNKRLLIPIQSRKQSRTHSQTRSRRRPYMEEVVIVGAGVAGLATAVALKRVGVRALILERSNGLRATGTALGLFPNAWVALDALGVADKLAALCPPFERGYITDVKTKATQEVHYPPNSRNGALPRAVYRKVLLEVLAEELPPNIIRFSSRITSIETQVEHGLSICIVTLDDGTIIKSKVVIGCDGIHSIVARWLGLRPPVSSGRSGVRGLSVFPKGHGFDHSHAIRQFVDVGKRVAFFTLTDKEIYWYFAATCPPKGMGKEADPETIQREVMEDLAKDIPPAYLDIIKHSDLSSLTRAPLMFRYPWDILFGNLARSNVTVAGDAMHPMTPDLGQGGCSALEDAVALGRHIGDSISKHGKLMTQYVGVAIGRYAKERRLRAATLVTASYLTGWVQQDGSNRLMRFLRDVFHRFLLARVVNGFTEYDCGKLPSVSSLPSCESESSI</sequence>
<dbReference type="GO" id="GO:0004497">
    <property type="term" value="F:monooxygenase activity"/>
    <property type="evidence" value="ECO:0007669"/>
    <property type="project" value="UniProtKB-KW"/>
</dbReference>
<dbReference type="SUPFAM" id="SSF51905">
    <property type="entry name" value="FAD/NAD(P)-binding domain"/>
    <property type="match status" value="1"/>
</dbReference>
<dbReference type="PANTHER" id="PTHR45934">
    <property type="entry name" value="FAD/NAD(P)-BINDING OXIDOREDUCTASE FAMILY PROTEIN"/>
    <property type="match status" value="1"/>
</dbReference>
<evidence type="ECO:0000259" key="4">
    <source>
        <dbReference type="Pfam" id="PF01494"/>
    </source>
</evidence>
<proteinExistence type="inferred from homology"/>
<dbReference type="STRING" id="71139.A0A059AKS6"/>
<evidence type="ECO:0000313" key="5">
    <source>
        <dbReference type="EMBL" id="KCW54301.1"/>
    </source>
</evidence>
<dbReference type="EMBL" id="KK198761">
    <property type="protein sequence ID" value="KCW54301.1"/>
    <property type="molecule type" value="Genomic_DNA"/>
</dbReference>
<organism evidence="5">
    <name type="scientific">Eucalyptus grandis</name>
    <name type="common">Flooded gum</name>
    <dbReference type="NCBI Taxonomy" id="71139"/>
    <lineage>
        <taxon>Eukaryota</taxon>
        <taxon>Viridiplantae</taxon>
        <taxon>Streptophyta</taxon>
        <taxon>Embryophyta</taxon>
        <taxon>Tracheophyta</taxon>
        <taxon>Spermatophyta</taxon>
        <taxon>Magnoliopsida</taxon>
        <taxon>eudicotyledons</taxon>
        <taxon>Gunneridae</taxon>
        <taxon>Pentapetalae</taxon>
        <taxon>rosids</taxon>
        <taxon>malvids</taxon>
        <taxon>Myrtales</taxon>
        <taxon>Myrtaceae</taxon>
        <taxon>Myrtoideae</taxon>
        <taxon>Eucalypteae</taxon>
        <taxon>Eucalyptus</taxon>
    </lineage>
</organism>
<keyword evidence="1" id="KW-0560">Oxidoreductase</keyword>
<dbReference type="InterPro" id="IPR002938">
    <property type="entry name" value="FAD-bd"/>
</dbReference>
<evidence type="ECO:0000256" key="2">
    <source>
        <dbReference type="ARBA" id="ARBA00023033"/>
    </source>
</evidence>
<dbReference type="InterPro" id="IPR044560">
    <property type="entry name" value="MOase"/>
</dbReference>
<dbReference type="AlphaFoldDB" id="A0A059AKS6"/>
<feature type="domain" description="FAD-binding" evidence="4">
    <location>
        <begin position="33"/>
        <end position="387"/>
    </location>
</feature>
<comment type="similarity">
    <text evidence="3">Belongs to the 3-hydroxybenzoate 6-hydroxylase family.</text>
</comment>